<accession>A0A4S8JB09</accession>
<dbReference type="Pfam" id="PF15054">
    <property type="entry name" value="DUF4535"/>
    <property type="match status" value="1"/>
</dbReference>
<gene>
    <name evidence="2" type="ORF">C4D60_Mb03t18920</name>
</gene>
<dbReference type="AlphaFoldDB" id="A0A4S8JB09"/>
<evidence type="ECO:0000256" key="1">
    <source>
        <dbReference type="SAM" id="Phobius"/>
    </source>
</evidence>
<organism evidence="2 3">
    <name type="scientific">Musa balbisiana</name>
    <name type="common">Banana</name>
    <dbReference type="NCBI Taxonomy" id="52838"/>
    <lineage>
        <taxon>Eukaryota</taxon>
        <taxon>Viridiplantae</taxon>
        <taxon>Streptophyta</taxon>
        <taxon>Embryophyta</taxon>
        <taxon>Tracheophyta</taxon>
        <taxon>Spermatophyta</taxon>
        <taxon>Magnoliopsida</taxon>
        <taxon>Liliopsida</taxon>
        <taxon>Zingiberales</taxon>
        <taxon>Musaceae</taxon>
        <taxon>Musa</taxon>
    </lineage>
</organism>
<evidence type="ECO:0000313" key="2">
    <source>
        <dbReference type="EMBL" id="THU58860.1"/>
    </source>
</evidence>
<keyword evidence="3" id="KW-1185">Reference proteome</keyword>
<feature type="transmembrane region" description="Helical" evidence="1">
    <location>
        <begin position="80"/>
        <end position="99"/>
    </location>
</feature>
<dbReference type="PANTHER" id="PTHR33528:SF14">
    <property type="entry name" value="SOLUTE CARRIER FAMILY 35 MEMBER A4"/>
    <property type="match status" value="1"/>
</dbReference>
<protein>
    <submittedName>
        <fullName evidence="2">Uncharacterized protein</fullName>
    </submittedName>
</protein>
<reference evidence="2 3" key="1">
    <citation type="journal article" date="2019" name="Nat. Plants">
        <title>Genome sequencing of Musa balbisiana reveals subgenome evolution and function divergence in polyploid bananas.</title>
        <authorList>
            <person name="Yao X."/>
        </authorList>
    </citation>
    <scope>NUCLEOTIDE SEQUENCE [LARGE SCALE GENOMIC DNA]</scope>
    <source>
        <strain evidence="3">cv. DH-PKW</strain>
        <tissue evidence="2">Leaves</tissue>
    </source>
</reference>
<keyword evidence="1" id="KW-0812">Transmembrane</keyword>
<dbReference type="EMBL" id="PYDT01000006">
    <property type="protein sequence ID" value="THU58860.1"/>
    <property type="molecule type" value="Genomic_DNA"/>
</dbReference>
<dbReference type="PANTHER" id="PTHR33528">
    <property type="entry name" value="OS07G0239500 PROTEIN"/>
    <property type="match status" value="1"/>
</dbReference>
<evidence type="ECO:0000313" key="3">
    <source>
        <dbReference type="Proteomes" id="UP000317650"/>
    </source>
</evidence>
<dbReference type="Proteomes" id="UP000317650">
    <property type="component" value="Chromosome 3"/>
</dbReference>
<sequence>MLPSRWHILRYQLQLTGDCDNDRKQPPPLRSRCRTLIPATLPSVLHFSLISFPLSPRQQNLEKCKKPSLYYRDWFCRKMGIIRSSFSFLLGVGCGVYIAQNYEVPNMKKLVSIWMLRTKDIEETYRKPKKDED</sequence>
<dbReference type="STRING" id="52838.A0A4S8JB09"/>
<name>A0A4S8JB09_MUSBA</name>
<comment type="caution">
    <text evidence="2">The sequence shown here is derived from an EMBL/GenBank/DDBJ whole genome shotgun (WGS) entry which is preliminary data.</text>
</comment>
<keyword evidence="1" id="KW-1133">Transmembrane helix</keyword>
<dbReference type="InterPro" id="IPR027854">
    <property type="entry name" value="STMP1"/>
</dbReference>
<proteinExistence type="predicted"/>
<keyword evidence="1" id="KW-0472">Membrane</keyword>